<gene>
    <name evidence="1" type="ORF">Q3O59_04665</name>
</gene>
<evidence type="ECO:0000313" key="1">
    <source>
        <dbReference type="EMBL" id="MDP4528322.1"/>
    </source>
</evidence>
<name>A0ABT9GMX1_9GAMM</name>
<proteinExistence type="predicted"/>
<reference evidence="1 2" key="1">
    <citation type="submission" date="2023-08" db="EMBL/GenBank/DDBJ databases">
        <authorList>
            <person name="Joshi A."/>
            <person name="Thite S."/>
        </authorList>
    </citation>
    <scope>NUCLEOTIDE SEQUENCE [LARGE SCALE GENOMIC DNA]</scope>
    <source>
        <strain evidence="1 2">1E1</strain>
    </source>
</reference>
<comment type="caution">
    <text evidence="1">The sequence shown here is derived from an EMBL/GenBank/DDBJ whole genome shotgun (WGS) entry which is preliminary data.</text>
</comment>
<dbReference type="EMBL" id="JAUZVY010000002">
    <property type="protein sequence ID" value="MDP4528322.1"/>
    <property type="molecule type" value="Genomic_DNA"/>
</dbReference>
<dbReference type="RefSeq" id="WP_305944471.1">
    <property type="nucleotide sequence ID" value="NZ_JAUZVY010000002.1"/>
</dbReference>
<evidence type="ECO:0000313" key="2">
    <source>
        <dbReference type="Proteomes" id="UP001236258"/>
    </source>
</evidence>
<organism evidence="1 2">
    <name type="scientific">Alkalimonas delamerensis</name>
    <dbReference type="NCBI Taxonomy" id="265981"/>
    <lineage>
        <taxon>Bacteria</taxon>
        <taxon>Pseudomonadati</taxon>
        <taxon>Pseudomonadota</taxon>
        <taxon>Gammaproteobacteria</taxon>
        <taxon>Alkalimonas</taxon>
    </lineage>
</organism>
<keyword evidence="2" id="KW-1185">Reference proteome</keyword>
<sequence>MSHSLVSGKVLQNLTAFHFVQHYGPTKLPEFRQWSQAATWLNSGIGLPNENFRKKIIFFENKKTTLVGWSKK</sequence>
<accession>A0ABT9GMX1</accession>
<protein>
    <submittedName>
        <fullName evidence="1">Uncharacterized protein</fullName>
    </submittedName>
</protein>
<dbReference type="Proteomes" id="UP001236258">
    <property type="component" value="Unassembled WGS sequence"/>
</dbReference>